<keyword evidence="5" id="KW-1185">Reference proteome</keyword>
<comment type="similarity">
    <text evidence="2">Belongs to the ROK (NagC/XylR) family.</text>
</comment>
<dbReference type="InterPro" id="IPR000600">
    <property type="entry name" value="ROK"/>
</dbReference>
<dbReference type="EMBL" id="CP018866">
    <property type="protein sequence ID" value="AST91657.1"/>
    <property type="molecule type" value="Genomic_DNA"/>
</dbReference>
<keyword evidence="3" id="KW-0119">Carbohydrate metabolism</keyword>
<dbReference type="STRING" id="1314751.GCA_001591425_01517"/>
<dbReference type="Proteomes" id="UP000215224">
    <property type="component" value="Chromosome"/>
</dbReference>
<protein>
    <recommendedName>
        <fullName evidence="6">ROK family transcriptional regulator</fullName>
    </recommendedName>
</protein>
<dbReference type="AlphaFoldDB" id="A0A223KQK7"/>
<dbReference type="Gene3D" id="3.30.420.40">
    <property type="match status" value="2"/>
</dbReference>
<dbReference type="GO" id="GO:0042732">
    <property type="term" value="P:D-xylose metabolic process"/>
    <property type="evidence" value="ECO:0007669"/>
    <property type="project" value="UniProtKB-KW"/>
</dbReference>
<evidence type="ECO:0000256" key="2">
    <source>
        <dbReference type="ARBA" id="ARBA00006479"/>
    </source>
</evidence>
<dbReference type="Gene3D" id="1.10.10.10">
    <property type="entry name" value="Winged helix-like DNA-binding domain superfamily/Winged helix DNA-binding domain"/>
    <property type="match status" value="1"/>
</dbReference>
<evidence type="ECO:0000256" key="1">
    <source>
        <dbReference type="ARBA" id="ARBA00002486"/>
    </source>
</evidence>
<sequence length="404" mass="44536">MKQSRSNTPNYLKYLNKKKILQFIRDNDQISRAEISVNLSISKPTVSLIVDELLQEGWIFERESNESSALGGRKPINLFFNKNAYFLIGIDIGGTNVEVGIVNLTGELIAKGQLLTQAALKKDFINEICTTVYSLLEKNNIGSEFVMAVGVGAPGITDSNQGIVIDAPSLGWINYPLKHKLEEKIEFPVYVDNDVNIAVLGEQWKGQASNKDHVILITLGTGVGCGIIVNGQLYRGSAFAAGEIGYMVTDKNEAKEEYDHIFQGYGFLDSHVGGPSIVKRMEMHLQNVTYDHPLKGEKLTAKKIFHYAINNDPLSLQVVNETLEHIAFALVNVICIFNPQCVVIGGGISKSGKWFLPKVQSIIEKHLPIRTDIFVSELEGLSLIGAGALVLREHESLLKEKGVI</sequence>
<gene>
    <name evidence="4" type="ORF">BC6307_10380</name>
</gene>
<dbReference type="SUPFAM" id="SSF53067">
    <property type="entry name" value="Actin-like ATPase domain"/>
    <property type="match status" value="1"/>
</dbReference>
<evidence type="ECO:0000313" key="5">
    <source>
        <dbReference type="Proteomes" id="UP000215224"/>
    </source>
</evidence>
<evidence type="ECO:0008006" key="6">
    <source>
        <dbReference type="Google" id="ProtNLM"/>
    </source>
</evidence>
<reference evidence="4 5" key="1">
    <citation type="submission" date="2016-12" db="EMBL/GenBank/DDBJ databases">
        <title>The whole genome sequencing and assembly of Bacillus cohnii DSM 6307T strain.</title>
        <authorList>
            <person name="Lee Y.-J."/>
            <person name="Yi H."/>
            <person name="Bahn Y.-S."/>
            <person name="Kim J.F."/>
            <person name="Lee D.-W."/>
        </authorList>
    </citation>
    <scope>NUCLEOTIDE SEQUENCE [LARGE SCALE GENOMIC DNA]</scope>
    <source>
        <strain evidence="4 5">DSM 6307</strain>
    </source>
</reference>
<dbReference type="InterPro" id="IPR036390">
    <property type="entry name" value="WH_DNA-bd_sf"/>
</dbReference>
<dbReference type="InterPro" id="IPR036388">
    <property type="entry name" value="WH-like_DNA-bd_sf"/>
</dbReference>
<dbReference type="RefSeq" id="WP_066414228.1">
    <property type="nucleotide sequence ID" value="NZ_CP018866.1"/>
</dbReference>
<dbReference type="Pfam" id="PF13412">
    <property type="entry name" value="HTH_24"/>
    <property type="match status" value="1"/>
</dbReference>
<proteinExistence type="inferred from homology"/>
<keyword evidence="3" id="KW-0859">Xylose metabolism</keyword>
<evidence type="ECO:0000313" key="4">
    <source>
        <dbReference type="EMBL" id="AST91657.1"/>
    </source>
</evidence>
<dbReference type="KEGG" id="bcoh:BC6307_10380"/>
<dbReference type="SUPFAM" id="SSF46785">
    <property type="entry name" value="Winged helix' DNA-binding domain"/>
    <property type="match status" value="1"/>
</dbReference>
<organism evidence="4 5">
    <name type="scientific">Sutcliffiella cohnii</name>
    <dbReference type="NCBI Taxonomy" id="33932"/>
    <lineage>
        <taxon>Bacteria</taxon>
        <taxon>Bacillati</taxon>
        <taxon>Bacillota</taxon>
        <taxon>Bacilli</taxon>
        <taxon>Bacillales</taxon>
        <taxon>Bacillaceae</taxon>
        <taxon>Sutcliffiella</taxon>
    </lineage>
</organism>
<comment type="function">
    <text evidence="1">Transcriptional repressor of xylose-utilizing enzymes.</text>
</comment>
<accession>A0A223KQK7</accession>
<evidence type="ECO:0000256" key="3">
    <source>
        <dbReference type="ARBA" id="ARBA00022629"/>
    </source>
</evidence>
<name>A0A223KQK7_9BACI</name>
<dbReference type="InterPro" id="IPR043129">
    <property type="entry name" value="ATPase_NBD"/>
</dbReference>
<dbReference type="PANTHER" id="PTHR18964">
    <property type="entry name" value="ROK (REPRESSOR, ORF, KINASE) FAMILY"/>
    <property type="match status" value="1"/>
</dbReference>
<dbReference type="PANTHER" id="PTHR18964:SF149">
    <property type="entry name" value="BIFUNCTIONAL UDP-N-ACETYLGLUCOSAMINE 2-EPIMERASE_N-ACETYLMANNOSAMINE KINASE"/>
    <property type="match status" value="1"/>
</dbReference>
<dbReference type="Pfam" id="PF00480">
    <property type="entry name" value="ROK"/>
    <property type="match status" value="1"/>
</dbReference>